<organism evidence="1 2">
    <name type="scientific">Tsukamurella conjunctivitidis</name>
    <dbReference type="NCBI Taxonomy" id="2592068"/>
    <lineage>
        <taxon>Bacteria</taxon>
        <taxon>Bacillati</taxon>
        <taxon>Actinomycetota</taxon>
        <taxon>Actinomycetes</taxon>
        <taxon>Mycobacteriales</taxon>
        <taxon>Tsukamurellaceae</taxon>
        <taxon>Tsukamurella</taxon>
    </lineage>
</organism>
<sequence length="201" mass="22567">MSEITHAVQSRWTGELAPQQIAAEAQRWEREAIAAEEAIVAEMLRRWEQENPDRAPDEAPITMFEQQARPMSIEKTLAQVWDGYQAPEDGPDQLSELQELRINESIRRATPAMSRWMSDRATQPSRETEQKVAQLWPTEPVAVIVALELLLQARIEDELPVPATPTDPLATQLLQEVTQALAQRDARLAAARAANAQSKLS</sequence>
<reference evidence="1 2" key="1">
    <citation type="submission" date="2019-06" db="EMBL/GenBank/DDBJ databases">
        <title>Tsukamurella conjunctivitidis sp. nov., Tsukamurella assacharolytica sp. nov. and Tsukamurella sputae sp. nov. isolated from patients with conjunctivitis, bacteraemia (lymphoma) and respiratory infection (sputum) in Hong Kong.</title>
        <authorList>
            <person name="Teng J.L.L."/>
            <person name="Lee H.H."/>
            <person name="Fong J.Y.H."/>
            <person name="Fok K.M.N."/>
            <person name="Lau S.K.P."/>
            <person name="Woo P.C.Y."/>
        </authorList>
    </citation>
    <scope>NUCLEOTIDE SEQUENCE [LARGE SCALE GENOMIC DNA]</scope>
    <source>
        <strain evidence="1 2">HKU72</strain>
    </source>
</reference>
<dbReference type="Proteomes" id="UP000319375">
    <property type="component" value="Unassembled WGS sequence"/>
</dbReference>
<dbReference type="RefSeq" id="WP_146489331.1">
    <property type="nucleotide sequence ID" value="NZ_VIGX01000029.1"/>
</dbReference>
<dbReference type="OrthoDB" id="4468984at2"/>
<protein>
    <submittedName>
        <fullName evidence="1">Uncharacterized protein</fullName>
    </submittedName>
</protein>
<accession>A0A5C5RNQ2</accession>
<keyword evidence="2" id="KW-1185">Reference proteome</keyword>
<evidence type="ECO:0000313" key="1">
    <source>
        <dbReference type="EMBL" id="TWS24646.1"/>
    </source>
</evidence>
<gene>
    <name evidence="1" type="ORF">FK530_23490</name>
</gene>
<dbReference type="AlphaFoldDB" id="A0A5C5RNQ2"/>
<proteinExistence type="predicted"/>
<evidence type="ECO:0000313" key="2">
    <source>
        <dbReference type="Proteomes" id="UP000319375"/>
    </source>
</evidence>
<comment type="caution">
    <text evidence="1">The sequence shown here is derived from an EMBL/GenBank/DDBJ whole genome shotgun (WGS) entry which is preliminary data.</text>
</comment>
<dbReference type="EMBL" id="VIGX01000029">
    <property type="protein sequence ID" value="TWS24646.1"/>
    <property type="molecule type" value="Genomic_DNA"/>
</dbReference>
<name>A0A5C5RNQ2_9ACTN</name>